<feature type="compositionally biased region" description="Polar residues" evidence="1">
    <location>
        <begin position="79"/>
        <end position="91"/>
    </location>
</feature>
<proteinExistence type="predicted"/>
<feature type="region of interest" description="Disordered" evidence="1">
    <location>
        <begin position="79"/>
        <end position="99"/>
    </location>
</feature>
<evidence type="ECO:0000256" key="1">
    <source>
        <dbReference type="SAM" id="MobiDB-lite"/>
    </source>
</evidence>
<name>A0AAD6H4B9_9EURO</name>
<comment type="caution">
    <text evidence="2">The sequence shown here is derived from an EMBL/GenBank/DDBJ whole genome shotgun (WGS) entry which is preliminary data.</text>
</comment>
<organism evidence="2 3">
    <name type="scientific">Penicillium hordei</name>
    <dbReference type="NCBI Taxonomy" id="40994"/>
    <lineage>
        <taxon>Eukaryota</taxon>
        <taxon>Fungi</taxon>
        <taxon>Dikarya</taxon>
        <taxon>Ascomycota</taxon>
        <taxon>Pezizomycotina</taxon>
        <taxon>Eurotiomycetes</taxon>
        <taxon>Eurotiomycetidae</taxon>
        <taxon>Eurotiales</taxon>
        <taxon>Aspergillaceae</taxon>
        <taxon>Penicillium</taxon>
    </lineage>
</organism>
<keyword evidence="3" id="KW-1185">Reference proteome</keyword>
<accession>A0AAD6H4B9</accession>
<dbReference type="AlphaFoldDB" id="A0AAD6H4B9"/>
<dbReference type="RefSeq" id="XP_056754576.1">
    <property type="nucleotide sequence ID" value="XM_056894828.1"/>
</dbReference>
<protein>
    <submittedName>
        <fullName evidence="2">Uncharacterized protein</fullName>
    </submittedName>
</protein>
<sequence>MAESKSRKFGNLNANGAKATGNAAVNAGLFNARAGTSSADVTGGDGGKISISKDYEHVEAADINVNGGEATQSGYTVRGFQNAQTSGNVKSGSGGTLDL</sequence>
<gene>
    <name evidence="2" type="ORF">N7537_003770</name>
</gene>
<reference evidence="2" key="2">
    <citation type="submission" date="2023-01" db="EMBL/GenBank/DDBJ databases">
        <authorList>
            <person name="Petersen C."/>
        </authorList>
    </citation>
    <scope>NUCLEOTIDE SEQUENCE</scope>
    <source>
        <strain evidence="2">IBT 12815</strain>
    </source>
</reference>
<evidence type="ECO:0000313" key="2">
    <source>
        <dbReference type="EMBL" id="KAJ5607151.1"/>
    </source>
</evidence>
<dbReference type="GeneID" id="81585070"/>
<dbReference type="Proteomes" id="UP001213799">
    <property type="component" value="Unassembled WGS sequence"/>
</dbReference>
<evidence type="ECO:0000313" key="3">
    <source>
        <dbReference type="Proteomes" id="UP001213799"/>
    </source>
</evidence>
<reference evidence="2" key="1">
    <citation type="journal article" date="2023" name="IMA Fungus">
        <title>Comparative genomic study of the Penicillium genus elucidates a diverse pangenome and 15 lateral gene transfer events.</title>
        <authorList>
            <person name="Petersen C."/>
            <person name="Sorensen T."/>
            <person name="Nielsen M.R."/>
            <person name="Sondergaard T.E."/>
            <person name="Sorensen J.L."/>
            <person name="Fitzpatrick D.A."/>
            <person name="Frisvad J.C."/>
            <person name="Nielsen K.L."/>
        </authorList>
    </citation>
    <scope>NUCLEOTIDE SEQUENCE</scope>
    <source>
        <strain evidence="2">IBT 12815</strain>
    </source>
</reference>
<dbReference type="EMBL" id="JAQJAE010000002">
    <property type="protein sequence ID" value="KAJ5607151.1"/>
    <property type="molecule type" value="Genomic_DNA"/>
</dbReference>